<sequence>MDFIGESCNSAYSDGDHEPPNKKLKRFNVWNYFVKIEADGKELCECKTCGKQFISGRTGISHLNQVQHITKCPLIMKSRIAKHFKLNKIDHRMVRDSVTQMTIKSYIPFQFAEWDEFRAFTKFASFNEARSLSRDNVVADVMKVYLLEKDKLKKQLAAVKGGVCLSFHCWTSSTSSHGYVTLTAHFMDDQWNLVVKVLSFCHFNPSHDSFELSRKVIDCLQEWGIERNVFSITMDNVSANDETSQNLKNQLCSLDSLLRTFITSATAPSLEKHFKCCARVLDLMVEREFKGSKWCIGQDKEQFEVCECVKL</sequence>
<evidence type="ECO:0000313" key="3">
    <source>
        <dbReference type="Proteomes" id="UP000265566"/>
    </source>
</evidence>
<dbReference type="PANTHER" id="PTHR46481:SF6">
    <property type="entry name" value="ZINC FINGER BED DOMAIN-CONTAINING PROTEIN RICESLEEPER 2-LIKE"/>
    <property type="match status" value="1"/>
</dbReference>
<dbReference type="PANTHER" id="PTHR46481">
    <property type="entry name" value="ZINC FINGER BED DOMAIN-CONTAINING PROTEIN 4"/>
    <property type="match status" value="1"/>
</dbReference>
<dbReference type="AlphaFoldDB" id="A0A396GPD6"/>
<dbReference type="SUPFAM" id="SSF53098">
    <property type="entry name" value="Ribonuclease H-like"/>
    <property type="match status" value="1"/>
</dbReference>
<dbReference type="PROSITE" id="PS00028">
    <property type="entry name" value="ZINC_FINGER_C2H2_1"/>
    <property type="match status" value="1"/>
</dbReference>
<organism evidence="2 3">
    <name type="scientific">Medicago truncatula</name>
    <name type="common">Barrel medic</name>
    <name type="synonym">Medicago tribuloides</name>
    <dbReference type="NCBI Taxonomy" id="3880"/>
    <lineage>
        <taxon>Eukaryota</taxon>
        <taxon>Viridiplantae</taxon>
        <taxon>Streptophyta</taxon>
        <taxon>Embryophyta</taxon>
        <taxon>Tracheophyta</taxon>
        <taxon>Spermatophyta</taxon>
        <taxon>Magnoliopsida</taxon>
        <taxon>eudicotyledons</taxon>
        <taxon>Gunneridae</taxon>
        <taxon>Pentapetalae</taxon>
        <taxon>rosids</taxon>
        <taxon>fabids</taxon>
        <taxon>Fabales</taxon>
        <taxon>Fabaceae</taxon>
        <taxon>Papilionoideae</taxon>
        <taxon>50 kb inversion clade</taxon>
        <taxon>NPAAA clade</taxon>
        <taxon>Hologalegina</taxon>
        <taxon>IRL clade</taxon>
        <taxon>Trifolieae</taxon>
        <taxon>Medicago</taxon>
    </lineage>
</organism>
<proteinExistence type="predicted"/>
<evidence type="ECO:0000313" key="2">
    <source>
        <dbReference type="EMBL" id="RHN43009.1"/>
    </source>
</evidence>
<gene>
    <name evidence="2" type="ORF">MtrunA17_Chr8g0383181</name>
</gene>
<dbReference type="InterPro" id="IPR012337">
    <property type="entry name" value="RNaseH-like_sf"/>
</dbReference>
<name>A0A396GPD6_MEDTR</name>
<feature type="domain" description="C2H2-type" evidence="1">
    <location>
        <begin position="44"/>
        <end position="68"/>
    </location>
</feature>
<protein>
    <submittedName>
        <fullName evidence="2">Putative transcription factor C2H2 family</fullName>
    </submittedName>
</protein>
<dbReference type="InterPro" id="IPR052035">
    <property type="entry name" value="ZnF_BED_domain_contain"/>
</dbReference>
<dbReference type="Gramene" id="rna49527">
    <property type="protein sequence ID" value="RHN43009.1"/>
    <property type="gene ID" value="gene49527"/>
</dbReference>
<evidence type="ECO:0000259" key="1">
    <source>
        <dbReference type="PROSITE" id="PS00028"/>
    </source>
</evidence>
<comment type="caution">
    <text evidence="2">The sequence shown here is derived from an EMBL/GenBank/DDBJ whole genome shotgun (WGS) entry which is preliminary data.</text>
</comment>
<dbReference type="Proteomes" id="UP000265566">
    <property type="component" value="Chromosome 8"/>
</dbReference>
<reference evidence="3" key="1">
    <citation type="journal article" date="2018" name="Nat. Plants">
        <title>Whole-genome landscape of Medicago truncatula symbiotic genes.</title>
        <authorList>
            <person name="Pecrix Y."/>
            <person name="Staton S.E."/>
            <person name="Sallet E."/>
            <person name="Lelandais-Briere C."/>
            <person name="Moreau S."/>
            <person name="Carrere S."/>
            <person name="Blein T."/>
            <person name="Jardinaud M.F."/>
            <person name="Latrasse D."/>
            <person name="Zouine M."/>
            <person name="Zahm M."/>
            <person name="Kreplak J."/>
            <person name="Mayjonade B."/>
            <person name="Satge C."/>
            <person name="Perez M."/>
            <person name="Cauet S."/>
            <person name="Marande W."/>
            <person name="Chantry-Darmon C."/>
            <person name="Lopez-Roques C."/>
            <person name="Bouchez O."/>
            <person name="Berard A."/>
            <person name="Debelle F."/>
            <person name="Munos S."/>
            <person name="Bendahmane A."/>
            <person name="Berges H."/>
            <person name="Niebel A."/>
            <person name="Buitink J."/>
            <person name="Frugier F."/>
            <person name="Benhamed M."/>
            <person name="Crespi M."/>
            <person name="Gouzy J."/>
            <person name="Gamas P."/>
        </authorList>
    </citation>
    <scope>NUCLEOTIDE SEQUENCE [LARGE SCALE GENOMIC DNA]</scope>
    <source>
        <strain evidence="3">cv. Jemalong A17</strain>
    </source>
</reference>
<accession>A0A396GPD6</accession>
<dbReference type="EMBL" id="PSQE01000008">
    <property type="protein sequence ID" value="RHN43009.1"/>
    <property type="molecule type" value="Genomic_DNA"/>
</dbReference>
<dbReference type="InterPro" id="IPR013087">
    <property type="entry name" value="Znf_C2H2_type"/>
</dbReference>